<protein>
    <submittedName>
        <fullName evidence="1">Major capsid protein E</fullName>
    </submittedName>
</protein>
<comment type="caution">
    <text evidence="1">The sequence shown here is derived from an EMBL/GenBank/DDBJ whole genome shotgun (WGS) entry which is preliminary data.</text>
</comment>
<organism evidence="1 2">
    <name type="scientific">Pedobacter metabolipauper</name>
    <dbReference type="NCBI Taxonomy" id="425513"/>
    <lineage>
        <taxon>Bacteria</taxon>
        <taxon>Pseudomonadati</taxon>
        <taxon>Bacteroidota</taxon>
        <taxon>Sphingobacteriia</taxon>
        <taxon>Sphingobacteriales</taxon>
        <taxon>Sphingobacteriaceae</taxon>
        <taxon>Pedobacter</taxon>
    </lineage>
</organism>
<dbReference type="Gene3D" id="3.15.30.10">
    <property type="entry name" value="putative capsid protein of prophage domain like"/>
    <property type="match status" value="1"/>
</dbReference>
<sequence>MADQLKSIFGNYTENMSVVAVALEKAKVQPLYTRFLDWATPTVGLDFSTVIGKERLASMASVVDIDANHPLRSRSAAYKVEGEVPSIKVKRGLTQKQYRNYKMLQSIKTMSDAEKAKAITKYILDDMKYVSDAVKFRINYMFLQMLSTGGLEITADNNPDGIVTGLVPVGFLADNIITSALPLSDVNSKIITYIKEVVELAKANGDEISSIMVSRVLWNRIKVNKEFLDEMKGYFNPGSNARAVFTMANMNMYMVDNDLPPFEIVDAISRTEEDGKQKLLKPFSDTTLVFIPAGKLGIIHNAFAIEEMEPNDNVEYTTVERILIAKWHERSPWGEFTSGEVIALPGLEAVESIYHLRVGAA</sequence>
<proteinExistence type="predicted"/>
<dbReference type="OrthoDB" id="1269635at2"/>
<evidence type="ECO:0000313" key="1">
    <source>
        <dbReference type="EMBL" id="TDQ12167.1"/>
    </source>
</evidence>
<keyword evidence="2" id="KW-1185">Reference proteome</keyword>
<gene>
    <name evidence="1" type="ORF">ATK78_1299</name>
</gene>
<dbReference type="InterPro" id="IPR005564">
    <property type="entry name" value="Major_capsid_GpE"/>
</dbReference>
<evidence type="ECO:0000313" key="2">
    <source>
        <dbReference type="Proteomes" id="UP000295620"/>
    </source>
</evidence>
<dbReference type="Pfam" id="PF03864">
    <property type="entry name" value="Phage_cap_E"/>
    <property type="match status" value="1"/>
</dbReference>
<reference evidence="1 2" key="1">
    <citation type="submission" date="2019-03" db="EMBL/GenBank/DDBJ databases">
        <title>Genomic Encyclopedia of Archaeal and Bacterial Type Strains, Phase II (KMG-II): from individual species to whole genera.</title>
        <authorList>
            <person name="Goeker M."/>
        </authorList>
    </citation>
    <scope>NUCLEOTIDE SEQUENCE [LARGE SCALE GENOMIC DNA]</scope>
    <source>
        <strain evidence="1 2">DSM 19035</strain>
    </source>
</reference>
<name>A0A4R6T187_9SPHI</name>
<dbReference type="EMBL" id="SNYC01000003">
    <property type="protein sequence ID" value="TDQ12167.1"/>
    <property type="molecule type" value="Genomic_DNA"/>
</dbReference>
<dbReference type="Proteomes" id="UP000295620">
    <property type="component" value="Unassembled WGS sequence"/>
</dbReference>
<accession>A0A4R6T187</accession>
<dbReference type="RefSeq" id="WP_133575176.1">
    <property type="nucleotide sequence ID" value="NZ_SNYC01000003.1"/>
</dbReference>
<dbReference type="AlphaFoldDB" id="A0A4R6T187"/>